<dbReference type="Gene3D" id="2.130.10.10">
    <property type="entry name" value="YVTN repeat-like/Quinoprotein amine dehydrogenase"/>
    <property type="match status" value="1"/>
</dbReference>
<evidence type="ECO:0000256" key="4">
    <source>
        <dbReference type="ARBA" id="ARBA00022816"/>
    </source>
</evidence>
<accession>A0A409VIJ4</accession>
<evidence type="ECO:0008006" key="13">
    <source>
        <dbReference type="Google" id="ProtNLM"/>
    </source>
</evidence>
<dbReference type="STRING" id="231916.A0A409VIJ4"/>
<evidence type="ECO:0000313" key="11">
    <source>
        <dbReference type="EMBL" id="PPQ66081.1"/>
    </source>
</evidence>
<keyword evidence="5" id="KW-0653">Protein transport</keyword>
<dbReference type="GO" id="GO:0006606">
    <property type="term" value="P:protein import into nucleus"/>
    <property type="evidence" value="ECO:0007669"/>
    <property type="project" value="TreeGrafter"/>
</dbReference>
<dbReference type="InterPro" id="IPR014908">
    <property type="entry name" value="Nucleoporin_Nup133/Nup155_N"/>
</dbReference>
<protein>
    <recommendedName>
        <fullName evidence="13">Nucleoporin Nup133/Nup155-like C-terminal domain-containing protein</fullName>
    </recommendedName>
</protein>
<keyword evidence="4" id="KW-0509">mRNA transport</keyword>
<dbReference type="GO" id="GO:0017056">
    <property type="term" value="F:structural constituent of nuclear pore"/>
    <property type="evidence" value="ECO:0007669"/>
    <property type="project" value="InterPro"/>
</dbReference>
<dbReference type="InterPro" id="IPR007187">
    <property type="entry name" value="Nucleoporin_Nup133/Nup155_C"/>
</dbReference>
<dbReference type="Gene3D" id="1.20.58.1380">
    <property type="match status" value="1"/>
</dbReference>
<keyword evidence="12" id="KW-1185">Reference proteome</keyword>
<dbReference type="GO" id="GO:0016973">
    <property type="term" value="P:poly(A)+ mRNA export from nucleus"/>
    <property type="evidence" value="ECO:0007669"/>
    <property type="project" value="TreeGrafter"/>
</dbReference>
<feature type="domain" description="Nucleoporin Nup133/Nup155-like C-terminal" evidence="9">
    <location>
        <begin position="762"/>
        <end position="1154"/>
    </location>
</feature>
<feature type="domain" description="Nucleoporin Nup133/Nup155-like N-terminal" evidence="10">
    <location>
        <begin position="74"/>
        <end position="358"/>
    </location>
</feature>
<keyword evidence="7" id="KW-0539">Nucleus</keyword>
<dbReference type="GO" id="GO:0000972">
    <property type="term" value="P:transcription-dependent tethering of RNA polymerase II gene DNA at nuclear periphery"/>
    <property type="evidence" value="ECO:0007669"/>
    <property type="project" value="TreeGrafter"/>
</dbReference>
<feature type="compositionally biased region" description="Low complexity" evidence="8">
    <location>
        <begin position="15"/>
        <end position="25"/>
    </location>
</feature>
<reference evidence="11 12" key="1">
    <citation type="journal article" date="2018" name="Evol. Lett.">
        <title>Horizontal gene cluster transfer increased hallucinogenic mushroom diversity.</title>
        <authorList>
            <person name="Reynolds H.T."/>
            <person name="Vijayakumar V."/>
            <person name="Gluck-Thaler E."/>
            <person name="Korotkin H.B."/>
            <person name="Matheny P.B."/>
            <person name="Slot J.C."/>
        </authorList>
    </citation>
    <scope>NUCLEOTIDE SEQUENCE [LARGE SCALE GENOMIC DNA]</scope>
    <source>
        <strain evidence="11 12">SRW20</strain>
    </source>
</reference>
<gene>
    <name evidence="11" type="ORF">CVT26_010823</name>
</gene>
<comment type="similarity">
    <text evidence="2">Belongs to the nucleoporin Nup133 family.</text>
</comment>
<evidence type="ECO:0000259" key="10">
    <source>
        <dbReference type="Pfam" id="PF08801"/>
    </source>
</evidence>
<evidence type="ECO:0000256" key="3">
    <source>
        <dbReference type="ARBA" id="ARBA00022448"/>
    </source>
</evidence>
<dbReference type="GO" id="GO:0031080">
    <property type="term" value="C:nuclear pore outer ring"/>
    <property type="evidence" value="ECO:0007669"/>
    <property type="project" value="TreeGrafter"/>
</dbReference>
<evidence type="ECO:0000256" key="7">
    <source>
        <dbReference type="ARBA" id="ARBA00023242"/>
    </source>
</evidence>
<dbReference type="SUPFAM" id="SSF117289">
    <property type="entry name" value="Nucleoporin domain"/>
    <property type="match status" value="1"/>
</dbReference>
<evidence type="ECO:0000256" key="1">
    <source>
        <dbReference type="ARBA" id="ARBA00004259"/>
    </source>
</evidence>
<comment type="subcellular location">
    <subcellularLocation>
        <location evidence="1">Nucleus envelope</location>
    </subcellularLocation>
</comment>
<feature type="region of interest" description="Disordered" evidence="8">
    <location>
        <begin position="1"/>
        <end position="34"/>
    </location>
</feature>
<evidence type="ECO:0000256" key="6">
    <source>
        <dbReference type="ARBA" id="ARBA00023010"/>
    </source>
</evidence>
<dbReference type="PANTHER" id="PTHR13405:SF11">
    <property type="entry name" value="NUCLEAR PORE COMPLEX PROTEIN NUP133"/>
    <property type="match status" value="1"/>
</dbReference>
<keyword evidence="3" id="KW-0813">Transport</keyword>
<dbReference type="InParanoid" id="A0A409VIJ4"/>
<dbReference type="AlphaFoldDB" id="A0A409VIJ4"/>
<dbReference type="PANTHER" id="PTHR13405">
    <property type="entry name" value="NUCLEAR PORE COMPLEX PROTEIN NUP133"/>
    <property type="match status" value="1"/>
</dbReference>
<evidence type="ECO:0000259" key="9">
    <source>
        <dbReference type="Pfam" id="PF03177"/>
    </source>
</evidence>
<dbReference type="Pfam" id="PF08801">
    <property type="entry name" value="Nucleoporin_N"/>
    <property type="match status" value="1"/>
</dbReference>
<dbReference type="Pfam" id="PF03177">
    <property type="entry name" value="Nucleoporin_C"/>
    <property type="match status" value="1"/>
</dbReference>
<dbReference type="OrthoDB" id="103454at2759"/>
<evidence type="ECO:0000256" key="2">
    <source>
        <dbReference type="ARBA" id="ARBA00005569"/>
    </source>
</evidence>
<dbReference type="Proteomes" id="UP000284706">
    <property type="component" value="Unassembled WGS sequence"/>
</dbReference>
<keyword evidence="6" id="KW-0811">Translocation</keyword>
<name>A0A409VIJ4_9AGAR</name>
<proteinExistence type="inferred from homology"/>
<evidence type="ECO:0000313" key="12">
    <source>
        <dbReference type="Proteomes" id="UP000284706"/>
    </source>
</evidence>
<dbReference type="InterPro" id="IPR037624">
    <property type="entry name" value="Nup133-like"/>
</dbReference>
<dbReference type="InterPro" id="IPR015943">
    <property type="entry name" value="WD40/YVTN_repeat-like_dom_sf"/>
</dbReference>
<dbReference type="Gene3D" id="1.25.40.700">
    <property type="match status" value="1"/>
</dbReference>
<comment type="caution">
    <text evidence="11">The sequence shown here is derived from an EMBL/GenBank/DDBJ whole genome shotgun (WGS) entry which is preliminary data.</text>
</comment>
<organism evidence="11 12">
    <name type="scientific">Gymnopilus dilepis</name>
    <dbReference type="NCBI Taxonomy" id="231916"/>
    <lineage>
        <taxon>Eukaryota</taxon>
        <taxon>Fungi</taxon>
        <taxon>Dikarya</taxon>
        <taxon>Basidiomycota</taxon>
        <taxon>Agaricomycotina</taxon>
        <taxon>Agaricomycetes</taxon>
        <taxon>Agaricomycetidae</taxon>
        <taxon>Agaricales</taxon>
        <taxon>Agaricineae</taxon>
        <taxon>Hymenogastraceae</taxon>
        <taxon>Gymnopilus</taxon>
    </lineage>
</organism>
<dbReference type="FunCoup" id="A0A409VIJ4">
    <property type="interactions" value="88"/>
</dbReference>
<sequence>MATFSPSPAPRRSFRQQSRAASPQRSQRHKRHQTSLQLLNDDSSIASAMDVDDRSSVVTDFSLSKTGGDVLFAKTDEMSVSFYANLPLEVKQVLRISDFGKDPYSGEIDIETGFALVTSVQTCFVWQHAQAIKGIPTCYVFSCPYESRFTTTPFHSLVPQGSAREPGLILVSPAGQVRFWDSIGMGLAGGDNFVQAQLEDIEYDEEVTNLVRLNPQNYVVSTSYGGLYRLVLTSVGGKYHVAIRPFSRPPSTGSFSRFIPFLSSSSSSYELKDKNRRIHAISLGRQSNIDAQELFSLANGHIQHWMLNPEGWEDLVSDVDPTTVIAKSLLETSKGHVLQVEHHDLELSDLAVFDNGNIAVLVSYPEMVDENNSSDFRRSYALAELEVREGFYRVKHLHGVPYQTTSKPGLPVHPRIQLIYGGSIISVQFGEAVALCARGSEFSDRLELKSVKDRTLGVGVSPSTNLLLILTASTMMKVFLDLEKIQSFKPETGHTKLVKSIMIQAILYGSSPINPLRFSFPPSLNAEALMEAAQQLSSAVLESKSEVVRQIPDMTAQMAGRKERLSWLIAFINENAVLLKMSQSSRQKLAIDAEKLYACHQLWLSYNQFLASSPSQSVLKDAITDYMAEIGDDTHEDLVRAFFRSRVADIGKVLRKVSQIVERAPSTGSNIKTLLPEANRIIMTVLRSAFDYRTFNLKVYGIQLPMKEAWSSRRSVIDTVILLFNRSREVIESTPGFPDRIKDKEPSSQLPALAGVLLESMHERLHWLSSVKEEHQTEWETFQQQSSVLQPEVLEALRKCGHEDAAFKKAEDYHDYSSLVALCHRQNVYPPEKNPHAERLRSYVQRFKESFTEELFQWYIQHGEVRTMFDQECPGSAYLDTFFRERHVDSISWINDIGKSRFGSAASTLLRDAEQAANLEAKHLMLSIGKLSMLAQTQETNVPDDAALDDFHEELDVISVHEGLLQEFRIVMTNVRTRQSVDGQVDTIYAAKGSHLAGRSAFTHIFKDLLRQLLQGKALSIEDLVELLTLKDNTHTVEDFATGLQLLSFRKDLPEARLVAAVRTVWRRVYLHDDWDAIQQTSGVSDDELNQRYHSTALYATLCSVLQRNQELKSPAEALMIPSREVIVSRWPGMSMEQIESLISDYTFEQDRLGDWVLDGIFDRIRELAEADLAEKES</sequence>
<dbReference type="EMBL" id="NHYE01005639">
    <property type="protein sequence ID" value="PPQ66081.1"/>
    <property type="molecule type" value="Genomic_DNA"/>
</dbReference>
<evidence type="ECO:0000256" key="5">
    <source>
        <dbReference type="ARBA" id="ARBA00022927"/>
    </source>
</evidence>
<evidence type="ECO:0000256" key="8">
    <source>
        <dbReference type="SAM" id="MobiDB-lite"/>
    </source>
</evidence>